<name>A0A2M4B1L8_9DIPT</name>
<protein>
    <submittedName>
        <fullName evidence="1">Putative secreted protein</fullName>
    </submittedName>
</protein>
<dbReference type="EMBL" id="GGFK01013541">
    <property type="protein sequence ID" value="MBW46862.1"/>
    <property type="molecule type" value="Transcribed_RNA"/>
</dbReference>
<proteinExistence type="predicted"/>
<evidence type="ECO:0000313" key="1">
    <source>
        <dbReference type="EMBL" id="MBW46862.1"/>
    </source>
</evidence>
<reference evidence="1" key="1">
    <citation type="submission" date="2018-01" db="EMBL/GenBank/DDBJ databases">
        <title>An insight into the sialome of Amazonian anophelines.</title>
        <authorList>
            <person name="Ribeiro J.M."/>
            <person name="Scarpassa V."/>
            <person name="Calvo E."/>
        </authorList>
    </citation>
    <scope>NUCLEOTIDE SEQUENCE</scope>
    <source>
        <tissue evidence="1">Salivary glands</tissue>
    </source>
</reference>
<sequence>MMAAAAIGWFRFANGRLYSTLLPSSLATLVSFLAVDSAPAITCSSLRLLYAESLKIGCRRRRGRRGRRRCWYTFFLGSQQPHVRSLSLAATGERRAALVLRRGREPPKAATEQ</sequence>
<organism evidence="1">
    <name type="scientific">Anopheles triannulatus</name>
    <dbReference type="NCBI Taxonomy" id="58253"/>
    <lineage>
        <taxon>Eukaryota</taxon>
        <taxon>Metazoa</taxon>
        <taxon>Ecdysozoa</taxon>
        <taxon>Arthropoda</taxon>
        <taxon>Hexapoda</taxon>
        <taxon>Insecta</taxon>
        <taxon>Pterygota</taxon>
        <taxon>Neoptera</taxon>
        <taxon>Endopterygota</taxon>
        <taxon>Diptera</taxon>
        <taxon>Nematocera</taxon>
        <taxon>Culicoidea</taxon>
        <taxon>Culicidae</taxon>
        <taxon>Anophelinae</taxon>
        <taxon>Anopheles</taxon>
    </lineage>
</organism>
<dbReference type="AlphaFoldDB" id="A0A2M4B1L8"/>
<accession>A0A2M4B1L8</accession>